<comment type="similarity">
    <text evidence="1">Belongs to the peptidase C1 family.</text>
</comment>
<dbReference type="SMART" id="SM00645">
    <property type="entry name" value="Pept_C1"/>
    <property type="match status" value="1"/>
</dbReference>
<dbReference type="GO" id="GO:0006508">
    <property type="term" value="P:proteolysis"/>
    <property type="evidence" value="ECO:0007669"/>
    <property type="project" value="InterPro"/>
</dbReference>
<name>B4S396_PROA2</name>
<dbReference type="SUPFAM" id="SSF54001">
    <property type="entry name" value="Cysteine proteinases"/>
    <property type="match status" value="1"/>
</dbReference>
<reference evidence="3" key="1">
    <citation type="submission" date="2008-06" db="EMBL/GenBank/DDBJ databases">
        <title>Complete sequence of chromosome of Prosthecochloris aestuarii DSM 271.</title>
        <authorList>
            <consortium name="US DOE Joint Genome Institute"/>
            <person name="Lucas S."/>
            <person name="Copeland A."/>
            <person name="Lapidus A."/>
            <person name="Glavina del Rio T."/>
            <person name="Dalin E."/>
            <person name="Tice H."/>
            <person name="Bruce D."/>
            <person name="Goodwin L."/>
            <person name="Pitluck S."/>
            <person name="Schmutz J."/>
            <person name="Larimer F."/>
            <person name="Land M."/>
            <person name="Hauser L."/>
            <person name="Kyrpides N."/>
            <person name="Anderson I."/>
            <person name="Liu Z."/>
            <person name="Li T."/>
            <person name="Zhao F."/>
            <person name="Overmann J."/>
            <person name="Bryant D.A."/>
            <person name="Richardson P."/>
        </authorList>
    </citation>
    <scope>NUCLEOTIDE SEQUENCE [LARGE SCALE GENOMIC DNA]</scope>
    <source>
        <strain evidence="3">DSM 271</strain>
    </source>
</reference>
<dbReference type="PANTHER" id="PTHR12411">
    <property type="entry name" value="CYSTEINE PROTEASE FAMILY C1-RELATED"/>
    <property type="match status" value="1"/>
</dbReference>
<evidence type="ECO:0000259" key="2">
    <source>
        <dbReference type="SMART" id="SM00645"/>
    </source>
</evidence>
<dbReference type="GO" id="GO:0008234">
    <property type="term" value="F:cysteine-type peptidase activity"/>
    <property type="evidence" value="ECO:0007669"/>
    <property type="project" value="InterPro"/>
</dbReference>
<sequence>MLPQKIRIEPSTSSPFLGTGWLPPMPDLRDYTAETPAIVDMVKKLKFKSGAKSSKSAIPVSVDLREWCSPIEHQGEIGACTAHAVLGVVEYFQRRAYGEHIDGSRRFVYKTTRNLMGVTGDTGGWLRNAMGALAVCGVPHEKYWEYTDADPEYDEEPPAFVYAVADNFEALKYFCHDPLGSNIKRDEVLKSVKKFLVAGVPSLLGFYGFPSFGSGKEKGDIPFPGNSEKAEWGHAIVAVGYDDKKEVTNTTGTSTKKGALLIRNSWGEEWGSEGYGWLPYEYVLQGLAVDFWSLLSMEWVDTRQFGF</sequence>
<accession>B4S396</accession>
<dbReference type="InterPro" id="IPR000668">
    <property type="entry name" value="Peptidase_C1A_C"/>
</dbReference>
<evidence type="ECO:0000313" key="3">
    <source>
        <dbReference type="EMBL" id="ACF45190.1"/>
    </source>
</evidence>
<evidence type="ECO:0000256" key="1">
    <source>
        <dbReference type="ARBA" id="ARBA00008455"/>
    </source>
</evidence>
<protein>
    <submittedName>
        <fullName evidence="3">Peptidase C1A papain</fullName>
    </submittedName>
</protein>
<dbReference type="EMBL" id="CP001108">
    <property type="protein sequence ID" value="ACF45190.1"/>
    <property type="molecule type" value="Genomic_DNA"/>
</dbReference>
<feature type="domain" description="Peptidase C1A papain C-terminal" evidence="2">
    <location>
        <begin position="58"/>
        <end position="287"/>
    </location>
</feature>
<dbReference type="KEGG" id="paa:Paes_0130"/>
<proteinExistence type="inferred from homology"/>
<gene>
    <name evidence="3" type="ordered locus">Paes_0130</name>
</gene>
<dbReference type="Pfam" id="PF00112">
    <property type="entry name" value="Peptidase_C1"/>
    <property type="match status" value="1"/>
</dbReference>
<dbReference type="Gene3D" id="3.90.70.10">
    <property type="entry name" value="Cysteine proteinases"/>
    <property type="match status" value="1"/>
</dbReference>
<keyword evidence="4" id="KW-1185">Reference proteome</keyword>
<dbReference type="InterPro" id="IPR013128">
    <property type="entry name" value="Peptidase_C1A"/>
</dbReference>
<evidence type="ECO:0000313" key="4">
    <source>
        <dbReference type="Proteomes" id="UP000002725"/>
    </source>
</evidence>
<dbReference type="CDD" id="cd02619">
    <property type="entry name" value="Peptidase_C1"/>
    <property type="match status" value="1"/>
</dbReference>
<dbReference type="AlphaFoldDB" id="B4S396"/>
<organism evidence="3 4">
    <name type="scientific">Prosthecochloris aestuarii (strain DSM 271 / SK 413)</name>
    <dbReference type="NCBI Taxonomy" id="290512"/>
    <lineage>
        <taxon>Bacteria</taxon>
        <taxon>Pseudomonadati</taxon>
        <taxon>Chlorobiota</taxon>
        <taxon>Chlorobiia</taxon>
        <taxon>Chlorobiales</taxon>
        <taxon>Chlorobiaceae</taxon>
        <taxon>Prosthecochloris</taxon>
    </lineage>
</organism>
<dbReference type="Proteomes" id="UP000002725">
    <property type="component" value="Chromosome"/>
</dbReference>
<dbReference type="InterPro" id="IPR038765">
    <property type="entry name" value="Papain-like_cys_pep_sf"/>
</dbReference>
<dbReference type="HOGENOM" id="CLU_056603_3_0_10"/>
<dbReference type="STRING" id="290512.Paes_0130"/>
<dbReference type="RefSeq" id="WP_012504727.1">
    <property type="nucleotide sequence ID" value="NC_011059.1"/>
</dbReference>
<dbReference type="eggNOG" id="COG4870">
    <property type="taxonomic scope" value="Bacteria"/>
</dbReference>